<feature type="compositionally biased region" description="Polar residues" evidence="10">
    <location>
        <begin position="658"/>
        <end position="667"/>
    </location>
</feature>
<keyword evidence="8" id="KW-0539">Nucleus</keyword>
<dbReference type="SMART" id="SM00184">
    <property type="entry name" value="RING"/>
    <property type="match status" value="3"/>
</dbReference>
<evidence type="ECO:0000256" key="3">
    <source>
        <dbReference type="ARBA" id="ARBA00022737"/>
    </source>
</evidence>
<dbReference type="FunFam" id="3.30.40.10:FF:000852">
    <property type="entry name" value="Histone-lysine N-methyltransferase 2C"/>
    <property type="match status" value="1"/>
</dbReference>
<dbReference type="InterPro" id="IPR001841">
    <property type="entry name" value="Znf_RING"/>
</dbReference>
<evidence type="ECO:0000256" key="1">
    <source>
        <dbReference type="ARBA" id="ARBA00004123"/>
    </source>
</evidence>
<dbReference type="CDD" id="cd15512">
    <property type="entry name" value="PHD4_KMT2C_like"/>
    <property type="match status" value="1"/>
</dbReference>
<evidence type="ECO:0000256" key="10">
    <source>
        <dbReference type="SAM" id="MobiDB-lite"/>
    </source>
</evidence>
<dbReference type="PANTHER" id="PTHR45888">
    <property type="entry name" value="HL01030P-RELATED"/>
    <property type="match status" value="1"/>
</dbReference>
<dbReference type="PANTHER" id="PTHR45888:SF6">
    <property type="entry name" value="HL01030P-RELATED"/>
    <property type="match status" value="1"/>
</dbReference>
<dbReference type="Pfam" id="PF13771">
    <property type="entry name" value="zf-HC5HC2H"/>
    <property type="match status" value="1"/>
</dbReference>
<organism evidence="14 15">
    <name type="scientific">Cichlidogyrus casuarinus</name>
    <dbReference type="NCBI Taxonomy" id="1844966"/>
    <lineage>
        <taxon>Eukaryota</taxon>
        <taxon>Metazoa</taxon>
        <taxon>Spiralia</taxon>
        <taxon>Lophotrochozoa</taxon>
        <taxon>Platyhelminthes</taxon>
        <taxon>Monogenea</taxon>
        <taxon>Monopisthocotylea</taxon>
        <taxon>Dactylogyridea</taxon>
        <taxon>Ancyrocephalidae</taxon>
        <taxon>Cichlidogyrus</taxon>
    </lineage>
</organism>
<feature type="region of interest" description="Disordered" evidence="10">
    <location>
        <begin position="473"/>
        <end position="528"/>
    </location>
</feature>
<feature type="domain" description="PHD-type" evidence="11">
    <location>
        <begin position="743"/>
        <end position="793"/>
    </location>
</feature>
<evidence type="ECO:0000256" key="6">
    <source>
        <dbReference type="ARBA" id="ARBA00023015"/>
    </source>
</evidence>
<feature type="domain" description="RING-type" evidence="12">
    <location>
        <begin position="259"/>
        <end position="306"/>
    </location>
</feature>
<protein>
    <submittedName>
        <fullName evidence="14">Uncharacterized protein</fullName>
    </submittedName>
</protein>
<evidence type="ECO:0000313" key="14">
    <source>
        <dbReference type="EMBL" id="KAL3315212.1"/>
    </source>
</evidence>
<evidence type="ECO:0000256" key="9">
    <source>
        <dbReference type="PROSITE-ProRule" id="PRU00175"/>
    </source>
</evidence>
<dbReference type="InterPro" id="IPR011011">
    <property type="entry name" value="Znf_FYVE_PHD"/>
</dbReference>
<comment type="caution">
    <text evidence="14">The sequence shown here is derived from an EMBL/GenBank/DDBJ whole genome shotgun (WGS) entry which is preliminary data.</text>
</comment>
<dbReference type="PROSITE" id="PS51805">
    <property type="entry name" value="EPHD"/>
    <property type="match status" value="1"/>
</dbReference>
<feature type="domain" description="PHD-type" evidence="11">
    <location>
        <begin position="256"/>
        <end position="308"/>
    </location>
</feature>
<comment type="subcellular location">
    <subcellularLocation>
        <location evidence="1">Nucleus</location>
    </subcellularLocation>
</comment>
<keyword evidence="6" id="KW-0805">Transcription regulation</keyword>
<dbReference type="CDD" id="cd15509">
    <property type="entry name" value="PHD1_KMT2C_like"/>
    <property type="match status" value="1"/>
</dbReference>
<feature type="domain" description="PHD-type" evidence="13">
    <location>
        <begin position="127"/>
        <end position="246"/>
    </location>
</feature>
<dbReference type="GO" id="GO:0008270">
    <property type="term" value="F:zinc ion binding"/>
    <property type="evidence" value="ECO:0007669"/>
    <property type="project" value="UniProtKB-KW"/>
</dbReference>
<feature type="region of interest" description="Disordered" evidence="10">
    <location>
        <begin position="1155"/>
        <end position="1182"/>
    </location>
</feature>
<dbReference type="PROSITE" id="PS50089">
    <property type="entry name" value="ZF_RING_2"/>
    <property type="match status" value="1"/>
</dbReference>
<feature type="compositionally biased region" description="Polar residues" evidence="10">
    <location>
        <begin position="594"/>
        <end position="630"/>
    </location>
</feature>
<dbReference type="GO" id="GO:0005634">
    <property type="term" value="C:nucleus"/>
    <property type="evidence" value="ECO:0007669"/>
    <property type="project" value="UniProtKB-SubCell"/>
</dbReference>
<dbReference type="Pfam" id="PF00628">
    <property type="entry name" value="PHD"/>
    <property type="match status" value="3"/>
</dbReference>
<keyword evidence="15" id="KW-1185">Reference proteome</keyword>
<name>A0ABD2Q6L7_9PLAT</name>
<feature type="compositionally biased region" description="Polar residues" evidence="10">
    <location>
        <begin position="967"/>
        <end position="1008"/>
    </location>
</feature>
<dbReference type="SUPFAM" id="SSF57903">
    <property type="entry name" value="FYVE/PHD zinc finger"/>
    <property type="match status" value="5"/>
</dbReference>
<keyword evidence="3" id="KW-0677">Repeat</keyword>
<feature type="domain" description="PHD-type" evidence="11">
    <location>
        <begin position="305"/>
        <end position="355"/>
    </location>
</feature>
<dbReference type="CDD" id="cd15513">
    <property type="entry name" value="PHD5_KMT2C_like"/>
    <property type="match status" value="1"/>
</dbReference>
<keyword evidence="7" id="KW-0804">Transcription</keyword>
<proteinExistence type="predicted"/>
<gene>
    <name evidence="14" type="ORF">Ciccas_006157</name>
</gene>
<feature type="compositionally biased region" description="Polar residues" evidence="10">
    <location>
        <begin position="474"/>
        <end position="496"/>
    </location>
</feature>
<feature type="compositionally biased region" description="Low complexity" evidence="10">
    <location>
        <begin position="631"/>
        <end position="644"/>
    </location>
</feature>
<sequence>MAQQQPKCVFCGLDYDAKYGQGELLRFKTNLNPQPLPAWYSEYKNLKSIGGTTSSPRSTRRTPDTVAAFPNFILSTNDFNIGPHTCLDTFNAIKNNRIITTNGKPGYNGMPNPFFDLEGRPFGLADDLAKVGWPKPPDSNHSKLELENLVIRATPREGGEGGWIYAHHCCLSWSDGVRMNSSAEFEGVEDVMTKALKTVCSFCSKFGAQITCRYDGCAHSFHFPCATAAGCLQELEQLVLLCPKHITEAEVCSIKVQPCPMCDSADYISDMIFCTGCGLHFHNNCLEPPPILNPTVRVGWQCPDCKACLICRESKDEEKMLVCDVCDKGFHTYCLKPPLTTLPKNGFKCEHCRVCLDCGLTAAIANSAPVLEPSNSASNNPLASSSIKWHNNYTLCDRCSNARRRQNSSCPVCDRAWRCSLPASNPGQVCVWPGRRCTKCKRMVHSECDPMQAQLAPNCEDYSCVCCRRKAEPTTPSDGASQKTSTSPVQSYTVGGSSCGGDMDNVSVPGDENSNLTIPSGPSELHGPDLTAQLTLSIKQSPSIQAGGDPSPAVASPMGKNPRSKAGSSSSRSKSNIKPSDGDGTGASRKRSCGTESGSLGPSAPKQSNHNNKSGAIQSKTAGMNINLKRSMSNNSVNSSTSLARNRRNKSRKNNLASTAADSQHSSAKGEERDDHPTTIVLCRSSDQFVLGQDMCVACGSFGLDDNFLLACAQCGQCYHPFCADVPRVTNTMLERGWRCLDCTACEGCGCTSDENLLLLCDDCDISYHTFCLDPPLTQVPKGGWKCSHCVVCLCCGRRDPGPGCKWQSNYTLCGPCASMGVCPVCTLNYRDAELLVKCALCNQWLHAACDQIKTEEELDLVTDLGYNCCLCRDRGAKLGPGQIMLMNKHEANGSMDLMSSWKQEMESDDMFPDKMVDMLSKRFDEPVCFNLDTTKLFYMDGIVLTQYGVKTVRQQTLKQPPKKPVTATQQAGSPASATKKPLTSGSQTPQPEDESSQLSLASETQDPIQRPLHNSLVPPPTPLITTVSESGHKSPSSVATHSDDDTQSGSHKSAALPASKQNGKPKPKRTMNVGLGGFRAKPAKAAINKRQQLAAAGSGSAGQVIPGAQASAIVMPGGTVSTKRRQNSKRKSELEEHYPDYLMQAFLGDNLGTKSARTVSGSSVSDSGEAPLPSPISPGSTLNLKTMTSVGVSTVGTRLIGNLERIVSFACLSAIE</sequence>
<dbReference type="Gene3D" id="3.30.40.10">
    <property type="entry name" value="Zinc/RING finger domain, C3HC4 (zinc finger)"/>
    <property type="match status" value="6"/>
</dbReference>
<evidence type="ECO:0000259" key="13">
    <source>
        <dbReference type="PROSITE" id="PS51805"/>
    </source>
</evidence>
<evidence type="ECO:0000256" key="2">
    <source>
        <dbReference type="ARBA" id="ARBA00022723"/>
    </source>
</evidence>
<evidence type="ECO:0000256" key="7">
    <source>
        <dbReference type="ARBA" id="ARBA00023163"/>
    </source>
</evidence>
<feature type="region of interest" description="Disordered" evidence="10">
    <location>
        <begin position="542"/>
        <end position="673"/>
    </location>
</feature>
<evidence type="ECO:0000256" key="8">
    <source>
        <dbReference type="ARBA" id="ARBA00023242"/>
    </source>
</evidence>
<dbReference type="InterPro" id="IPR013083">
    <property type="entry name" value="Znf_RING/FYVE/PHD"/>
</dbReference>
<evidence type="ECO:0000259" key="12">
    <source>
        <dbReference type="PROSITE" id="PS50089"/>
    </source>
</evidence>
<accession>A0ABD2Q6L7</accession>
<dbReference type="PROSITE" id="PS50016">
    <property type="entry name" value="ZF_PHD_2"/>
    <property type="match status" value="4"/>
</dbReference>
<dbReference type="InterPro" id="IPR034732">
    <property type="entry name" value="EPHD"/>
</dbReference>
<keyword evidence="2" id="KW-0479">Metal-binding</keyword>
<evidence type="ECO:0000259" key="11">
    <source>
        <dbReference type="PROSITE" id="PS50016"/>
    </source>
</evidence>
<feature type="compositionally biased region" description="Polar residues" evidence="10">
    <location>
        <begin position="1155"/>
        <end position="1167"/>
    </location>
</feature>
<evidence type="ECO:0000313" key="15">
    <source>
        <dbReference type="Proteomes" id="UP001626550"/>
    </source>
</evidence>
<dbReference type="Proteomes" id="UP001626550">
    <property type="component" value="Unassembled WGS sequence"/>
</dbReference>
<dbReference type="SMART" id="SM00249">
    <property type="entry name" value="PHD"/>
    <property type="match status" value="6"/>
</dbReference>
<evidence type="ECO:0000256" key="5">
    <source>
        <dbReference type="ARBA" id="ARBA00022833"/>
    </source>
</evidence>
<reference evidence="14 15" key="1">
    <citation type="submission" date="2024-11" db="EMBL/GenBank/DDBJ databases">
        <title>Adaptive evolution of stress response genes in parasites aligns with host niche diversity.</title>
        <authorList>
            <person name="Hahn C."/>
            <person name="Resl P."/>
        </authorList>
    </citation>
    <scope>NUCLEOTIDE SEQUENCE [LARGE SCALE GENOMIC DNA]</scope>
    <source>
        <strain evidence="14">EGGRZ-B1_66</strain>
        <tissue evidence="14">Body</tissue>
    </source>
</reference>
<feature type="domain" description="PHD-type" evidence="11">
    <location>
        <begin position="693"/>
        <end position="746"/>
    </location>
</feature>
<keyword evidence="4 9" id="KW-0863">Zinc-finger</keyword>
<evidence type="ECO:0000256" key="4">
    <source>
        <dbReference type="ARBA" id="ARBA00022771"/>
    </source>
</evidence>
<dbReference type="InterPro" id="IPR019787">
    <property type="entry name" value="Znf_PHD-finger"/>
</dbReference>
<feature type="region of interest" description="Disordered" evidence="10">
    <location>
        <begin position="956"/>
        <end position="1074"/>
    </location>
</feature>
<dbReference type="EMBL" id="JBJKFK010000799">
    <property type="protein sequence ID" value="KAL3315212.1"/>
    <property type="molecule type" value="Genomic_DNA"/>
</dbReference>
<dbReference type="InterPro" id="IPR001965">
    <property type="entry name" value="Znf_PHD"/>
</dbReference>
<dbReference type="AlphaFoldDB" id="A0ABD2Q6L7"/>
<keyword evidence="5" id="KW-0862">Zinc</keyword>
<feature type="compositionally biased region" description="Low complexity" evidence="10">
    <location>
        <begin position="560"/>
        <end position="579"/>
    </location>
</feature>